<dbReference type="AlphaFoldDB" id="A0A183FZR6"/>
<dbReference type="OrthoDB" id="5807451at2759"/>
<reference evidence="4" key="2">
    <citation type="submission" date="2019-09" db="UniProtKB">
        <authorList>
            <consortium name="WormBaseParasite"/>
        </authorList>
    </citation>
    <scope>IDENTIFICATION</scope>
</reference>
<feature type="compositionally biased region" description="Polar residues" evidence="1">
    <location>
        <begin position="308"/>
        <end position="317"/>
    </location>
</feature>
<evidence type="ECO:0000313" key="2">
    <source>
        <dbReference type="EMBL" id="VDO99088.1"/>
    </source>
</evidence>
<evidence type="ECO:0000313" key="3">
    <source>
        <dbReference type="Proteomes" id="UP000050761"/>
    </source>
</evidence>
<evidence type="ECO:0000256" key="1">
    <source>
        <dbReference type="SAM" id="MobiDB-lite"/>
    </source>
</evidence>
<evidence type="ECO:0000313" key="4">
    <source>
        <dbReference type="WBParaSite" id="HPBE_0001427201-mRNA-1"/>
    </source>
</evidence>
<sequence>MIRVRFAANDDDDDEMTMTHVLNGSAFGQRQRTATGYAARVKRQYDSSQQQQQQQSYPYQQWSGGDQGSYQQPSYGYRSSFAGSESYQPSNGGYYHNYYSQHQGAPQQGWNSAESGGGYGGYAHPDSYPSYNSGYGSQQTSGGYGAPRPASSYARPAGISGGESGKSNYNTADQYATPPAGWEKAASKGLPAKSGGPAINKARTLPMNPAAKSKVTFFEHEGVDENGEFVSHHGVEVTSEGGPTGFEEGSSMRVDGIDENVDGSNRTTISPATATSSEEITTIASEPPATDGSESTTSSESASVEEGPTTTPSAASDETATLFVDVEDPSLTWVTTTTITEQPPSAEADTVAVDEYIPTEVSPAASEHETSTSGGGNSSTSAKESDKSVLLRSPPLPMQVVEKLKELGFSVIKMFY</sequence>
<feature type="compositionally biased region" description="Polar residues" evidence="1">
    <location>
        <begin position="165"/>
        <end position="174"/>
    </location>
</feature>
<feature type="compositionally biased region" description="Low complexity" evidence="1">
    <location>
        <begin position="46"/>
        <end position="61"/>
    </location>
</feature>
<feature type="region of interest" description="Disordered" evidence="1">
    <location>
        <begin position="357"/>
        <end position="394"/>
    </location>
</feature>
<accession>A0A3P8DEU7</accession>
<gene>
    <name evidence="2" type="ORF">HPBE_LOCUS14273</name>
</gene>
<dbReference type="Proteomes" id="UP000050761">
    <property type="component" value="Unassembled WGS sequence"/>
</dbReference>
<feature type="region of interest" description="Disordered" evidence="1">
    <location>
        <begin position="130"/>
        <end position="203"/>
    </location>
</feature>
<dbReference type="EMBL" id="UZAH01028283">
    <property type="protein sequence ID" value="VDO99088.1"/>
    <property type="molecule type" value="Genomic_DNA"/>
</dbReference>
<feature type="region of interest" description="Disordered" evidence="1">
    <location>
        <begin position="39"/>
        <end position="83"/>
    </location>
</feature>
<protein>
    <submittedName>
        <fullName evidence="4">Prion protein</fullName>
    </submittedName>
</protein>
<feature type="compositionally biased region" description="Polar residues" evidence="1">
    <location>
        <begin position="262"/>
        <end position="284"/>
    </location>
</feature>
<feature type="compositionally biased region" description="Low complexity" evidence="1">
    <location>
        <begin position="130"/>
        <end position="157"/>
    </location>
</feature>
<name>A0A183FZR6_HELPZ</name>
<feature type="compositionally biased region" description="Polar residues" evidence="1">
    <location>
        <begin position="62"/>
        <end position="74"/>
    </location>
</feature>
<feature type="compositionally biased region" description="Low complexity" evidence="1">
    <location>
        <begin position="293"/>
        <end position="306"/>
    </location>
</feature>
<organism evidence="3 4">
    <name type="scientific">Heligmosomoides polygyrus</name>
    <name type="common">Parasitic roundworm</name>
    <dbReference type="NCBI Taxonomy" id="6339"/>
    <lineage>
        <taxon>Eukaryota</taxon>
        <taxon>Metazoa</taxon>
        <taxon>Ecdysozoa</taxon>
        <taxon>Nematoda</taxon>
        <taxon>Chromadorea</taxon>
        <taxon>Rhabditida</taxon>
        <taxon>Rhabditina</taxon>
        <taxon>Rhabditomorpha</taxon>
        <taxon>Strongyloidea</taxon>
        <taxon>Heligmosomidae</taxon>
        <taxon>Heligmosomoides</taxon>
    </lineage>
</organism>
<keyword evidence="3" id="KW-1185">Reference proteome</keyword>
<reference evidence="2 3" key="1">
    <citation type="submission" date="2018-11" db="EMBL/GenBank/DDBJ databases">
        <authorList>
            <consortium name="Pathogen Informatics"/>
        </authorList>
    </citation>
    <scope>NUCLEOTIDE SEQUENCE [LARGE SCALE GENOMIC DNA]</scope>
</reference>
<accession>A0A183FZR6</accession>
<feature type="region of interest" description="Disordered" evidence="1">
    <location>
        <begin position="238"/>
        <end position="317"/>
    </location>
</feature>
<dbReference type="WBParaSite" id="HPBE_0001427201-mRNA-1">
    <property type="protein sequence ID" value="HPBE_0001427201-mRNA-1"/>
    <property type="gene ID" value="HPBE_0001427201"/>
</dbReference>
<proteinExistence type="predicted"/>